<keyword evidence="2" id="KW-1185">Reference proteome</keyword>
<protein>
    <submittedName>
        <fullName evidence="1">Uncharacterized protein</fullName>
    </submittedName>
</protein>
<evidence type="ECO:0000313" key="2">
    <source>
        <dbReference type="Proteomes" id="UP000317093"/>
    </source>
</evidence>
<dbReference type="AlphaFoldDB" id="A0A518AYD9"/>
<organism evidence="1 2">
    <name type="scientific">Kolteria novifilia</name>
    <dbReference type="NCBI Taxonomy" id="2527975"/>
    <lineage>
        <taxon>Bacteria</taxon>
        <taxon>Pseudomonadati</taxon>
        <taxon>Planctomycetota</taxon>
        <taxon>Planctomycetia</taxon>
        <taxon>Kolteriales</taxon>
        <taxon>Kolteriaceae</taxon>
        <taxon>Kolteria</taxon>
    </lineage>
</organism>
<dbReference type="KEGG" id="knv:Pan216_05700"/>
<evidence type="ECO:0000313" key="1">
    <source>
        <dbReference type="EMBL" id="QDU59738.1"/>
    </source>
</evidence>
<dbReference type="Proteomes" id="UP000317093">
    <property type="component" value="Chromosome"/>
</dbReference>
<accession>A0A518AYD9</accession>
<reference evidence="1 2" key="1">
    <citation type="submission" date="2019-02" db="EMBL/GenBank/DDBJ databases">
        <title>Deep-cultivation of Planctomycetes and their phenomic and genomic characterization uncovers novel biology.</title>
        <authorList>
            <person name="Wiegand S."/>
            <person name="Jogler M."/>
            <person name="Boedeker C."/>
            <person name="Pinto D."/>
            <person name="Vollmers J."/>
            <person name="Rivas-Marin E."/>
            <person name="Kohn T."/>
            <person name="Peeters S.H."/>
            <person name="Heuer A."/>
            <person name="Rast P."/>
            <person name="Oberbeckmann S."/>
            <person name="Bunk B."/>
            <person name="Jeske O."/>
            <person name="Meyerdierks A."/>
            <person name="Storesund J.E."/>
            <person name="Kallscheuer N."/>
            <person name="Luecker S."/>
            <person name="Lage O.M."/>
            <person name="Pohl T."/>
            <person name="Merkel B.J."/>
            <person name="Hornburger P."/>
            <person name="Mueller R.-W."/>
            <person name="Bruemmer F."/>
            <person name="Labrenz M."/>
            <person name="Spormann A.M."/>
            <person name="Op den Camp H."/>
            <person name="Overmann J."/>
            <person name="Amann R."/>
            <person name="Jetten M.S.M."/>
            <person name="Mascher T."/>
            <person name="Medema M.H."/>
            <person name="Devos D.P."/>
            <person name="Kaster A.-K."/>
            <person name="Ovreas L."/>
            <person name="Rohde M."/>
            <person name="Galperin M.Y."/>
            <person name="Jogler C."/>
        </authorList>
    </citation>
    <scope>NUCLEOTIDE SEQUENCE [LARGE SCALE GENOMIC DNA]</scope>
    <source>
        <strain evidence="1 2">Pan216</strain>
    </source>
</reference>
<gene>
    <name evidence="1" type="ORF">Pan216_05700</name>
</gene>
<sequence>MSDEKMFAMDEWELALLDGDFIEGFKGRYGTHREGYFEDDPEQLAYEEMVALGQSLGSREPW</sequence>
<dbReference type="RefSeq" id="WP_145254481.1">
    <property type="nucleotide sequence ID" value="NZ_CP036279.1"/>
</dbReference>
<dbReference type="EMBL" id="CP036279">
    <property type="protein sequence ID" value="QDU59738.1"/>
    <property type="molecule type" value="Genomic_DNA"/>
</dbReference>
<name>A0A518AYD9_9BACT</name>
<proteinExistence type="predicted"/>